<keyword evidence="15" id="KW-1185">Reference proteome</keyword>
<dbReference type="GO" id="GO:0005634">
    <property type="term" value="C:nucleus"/>
    <property type="evidence" value="ECO:0007669"/>
    <property type="project" value="TreeGrafter"/>
</dbReference>
<dbReference type="InterPro" id="IPR042302">
    <property type="entry name" value="E1_FCCH_sf"/>
</dbReference>
<dbReference type="FunFam" id="1.10.10.2660:FF:000001">
    <property type="entry name" value="Ubiquitin-activating enzyme E1 1"/>
    <property type="match status" value="1"/>
</dbReference>
<dbReference type="PROSITE" id="PS00536">
    <property type="entry name" value="UBIQUITIN_ACTIVAT_1"/>
    <property type="match status" value="1"/>
</dbReference>
<dbReference type="InterPro" id="IPR000594">
    <property type="entry name" value="ThiF_NAD_FAD-bd"/>
</dbReference>
<dbReference type="InterPro" id="IPR042063">
    <property type="entry name" value="Ubi_acti_E1_SCCH"/>
</dbReference>
<proteinExistence type="inferred from homology"/>
<dbReference type="GO" id="GO:0004839">
    <property type="term" value="F:ubiquitin activating enzyme activity"/>
    <property type="evidence" value="ECO:0007669"/>
    <property type="project" value="UniProtKB-EC"/>
</dbReference>
<sequence length="1109" mass="121529">MIRGGRGIRTIAKVAAPGEGSRVEPGDEPDAKRRKVDADEASMDASKAAPAPEPPATTSSSGTTAGAGAGSTAQGNADEADGIDESLYSRQLYVMGHEAQKRMGGSTVLVVGMNGLGIEIAKNVTLAGVKKIVVHDDAEAKVADLGSQFYLTPEDVGKPRSEPSARRLAELNEYVRVEAHSGELLNKDFIKQFTVIVVADALQDTKLALNDMCRETGVCFISCAINGLFANAFCDFGEKFVVSDTNGEQPISCMISTIIQGNPAVVTVHDEARHGLEDGTLVRFSEIKGMEELNDHEPVPITSKGPYTFEIPVDTTKLTPFENGGYVHEVKQPKEISFKPMREALVRPGEFLLTDFAKLGRSELLHFAFQGLDKFRVAHDGAYPEPGNAEQCEEVVDHVKALVAAATEAKGSDADVLSLEDEDFDENARGIVVALASGACAELSPMAAFLGGVVGQEVLKACSGKFSPLNQWLYFDAVECLPDAASAPAPEDVRPLNSRYDGEIAVFGRPFVDKLRKMRMFLVGAGAIGCEMLKNWALMGVATDAANGGAIYITDMDKIERSNLNRQFLFRTKDVGSSKSTAAAGAAKLINDEMSIKAFEERVGTETENVFGDDFFASLDAVCTALDNVDARLYVDQRCLNYCKPMLESGTLGTKGNTQVVVPHLTENYGATRDPPEKSVPVCTLKNFPYKIDHTIQYARDWFEGAFAQLPRNANQYIADPDFVPRLDAQENTKVQTLEGLKSSLLTSRPSSFEDCITWAREQFEENYANQIKQLLHSFPPGMITSTGTPFWSGTKREPQPLEFSVDDPTHMAFIIAAANLRAQVYGLPECKDESVFRAHLPKVLVPPFRPKSIKIAANDRELKEQEESNKDMVDVSTAAESIVATLPKPADLADVKLNEIEFDKDNEENWHMDFITAASNLRARNYSIGEAGKYETKKIAGSIIPAIATTTALVTGLVCIELYKVVGGKNKVESYKNGFTNLALPFFAFSEPIEVKKTVAGSLKWSIWDKIEIDGSEKPLTLADFLRFFQEKYNVEVNMLSYAVSILHSFFSNAEKRAERMKMTMPELVESVTQKPIDPNQKYLQFEVICVDENDNDVDFPPVSYRLR</sequence>
<dbReference type="FunFam" id="3.10.290.60:FF:000001">
    <property type="entry name" value="Ubiquitin-activating enzyme E1 2"/>
    <property type="match status" value="1"/>
</dbReference>
<dbReference type="Gene3D" id="1.10.10.2660">
    <property type="entry name" value="Ubiquitin-activating enzyme E1, SCCH domain"/>
    <property type="match status" value="1"/>
</dbReference>
<dbReference type="GO" id="GO:0006974">
    <property type="term" value="P:DNA damage response"/>
    <property type="evidence" value="ECO:0007669"/>
    <property type="project" value="TreeGrafter"/>
</dbReference>
<dbReference type="InParanoid" id="A0A2R5GKP2"/>
<dbReference type="Gene3D" id="3.40.50.720">
    <property type="entry name" value="NAD(P)-binding Rossmann-like Domain"/>
    <property type="match status" value="1"/>
</dbReference>
<evidence type="ECO:0000256" key="3">
    <source>
        <dbReference type="ARBA" id="ARBA00005673"/>
    </source>
</evidence>
<evidence type="ECO:0000256" key="9">
    <source>
        <dbReference type="ARBA" id="ARBA00022840"/>
    </source>
</evidence>
<feature type="domain" description="Ubiquitin-activating enzyme E1 C-terminal" evidence="13">
    <location>
        <begin position="976"/>
        <end position="1104"/>
    </location>
</feature>
<dbReference type="PRINTS" id="PR01849">
    <property type="entry name" value="UBIQUITINACT"/>
</dbReference>
<feature type="region of interest" description="Disordered" evidence="12">
    <location>
        <begin position="1"/>
        <end position="79"/>
    </location>
</feature>
<evidence type="ECO:0000256" key="11">
    <source>
        <dbReference type="RuleBase" id="RU000519"/>
    </source>
</evidence>
<evidence type="ECO:0000259" key="13">
    <source>
        <dbReference type="SMART" id="SM00985"/>
    </source>
</evidence>
<comment type="catalytic activity">
    <reaction evidence="1">
        <text>ATP + ubiquitin + [E1 ubiquitin-activating enzyme]-L-cysteine = AMP + diphosphate + S-ubiquitinyl-[E1 ubiquitin-activating enzyme]-L-cysteine.</text>
        <dbReference type="EC" id="6.2.1.45"/>
    </reaction>
</comment>
<dbReference type="SMART" id="SM00985">
    <property type="entry name" value="UBA_e1_C"/>
    <property type="match status" value="1"/>
</dbReference>
<name>A0A2R5GKP2_9STRA</name>
<dbReference type="UniPathway" id="UPA00143"/>
<organism evidence="14 15">
    <name type="scientific">Hondaea fermentalgiana</name>
    <dbReference type="NCBI Taxonomy" id="2315210"/>
    <lineage>
        <taxon>Eukaryota</taxon>
        <taxon>Sar</taxon>
        <taxon>Stramenopiles</taxon>
        <taxon>Bigyra</taxon>
        <taxon>Labyrinthulomycetes</taxon>
        <taxon>Thraustochytrida</taxon>
        <taxon>Thraustochytriidae</taxon>
        <taxon>Hondaea</taxon>
    </lineage>
</organism>
<dbReference type="Pfam" id="PF10585">
    <property type="entry name" value="UBA_E1_SCCH"/>
    <property type="match status" value="1"/>
</dbReference>
<dbReference type="AlphaFoldDB" id="A0A2R5GKP2"/>
<dbReference type="InterPro" id="IPR019572">
    <property type="entry name" value="UBA_E1_SCCH"/>
</dbReference>
<dbReference type="InterPro" id="IPR033127">
    <property type="entry name" value="UBQ-activ_enz_E1_Cys_AS"/>
</dbReference>
<feature type="compositionally biased region" description="Low complexity" evidence="12">
    <location>
        <begin position="45"/>
        <end position="73"/>
    </location>
</feature>
<dbReference type="Pfam" id="PF00899">
    <property type="entry name" value="ThiF"/>
    <property type="match status" value="1"/>
</dbReference>
<evidence type="ECO:0000256" key="6">
    <source>
        <dbReference type="ARBA" id="ARBA00022598"/>
    </source>
</evidence>
<dbReference type="SUPFAM" id="SSF69572">
    <property type="entry name" value="Activating enzymes of the ubiquitin-like proteins"/>
    <property type="match status" value="2"/>
</dbReference>
<dbReference type="NCBIfam" id="TIGR01408">
    <property type="entry name" value="Ube1"/>
    <property type="match status" value="1"/>
</dbReference>
<evidence type="ECO:0000313" key="15">
    <source>
        <dbReference type="Proteomes" id="UP000241890"/>
    </source>
</evidence>
<dbReference type="InterPro" id="IPR045886">
    <property type="entry name" value="ThiF/MoeB/HesA"/>
</dbReference>
<accession>A0A2R5GKP2</accession>
<dbReference type="Gene3D" id="3.40.50.12550">
    <property type="entry name" value="Ubiquitin-activating enzyme E1, inactive adenylation domain, subdomain 2"/>
    <property type="match status" value="1"/>
</dbReference>
<dbReference type="EMBL" id="BEYU01000074">
    <property type="protein sequence ID" value="GBG30298.1"/>
    <property type="molecule type" value="Genomic_DNA"/>
</dbReference>
<dbReference type="InterPro" id="IPR032418">
    <property type="entry name" value="E1_FCCH"/>
</dbReference>
<evidence type="ECO:0000256" key="1">
    <source>
        <dbReference type="ARBA" id="ARBA00000488"/>
    </source>
</evidence>
<evidence type="ECO:0000313" key="14">
    <source>
        <dbReference type="EMBL" id="GBG30298.1"/>
    </source>
</evidence>
<evidence type="ECO:0000256" key="5">
    <source>
        <dbReference type="ARBA" id="ARBA00012990"/>
    </source>
</evidence>
<gene>
    <name evidence="14" type="ORF">FCC1311_065172</name>
</gene>
<dbReference type="InterPro" id="IPR032420">
    <property type="entry name" value="E1_4HB"/>
</dbReference>
<comment type="pathway">
    <text evidence="2">Protein modification; protein ubiquitination.</text>
</comment>
<protein>
    <recommendedName>
        <fullName evidence="5">E1 ubiquitin-activating enzyme</fullName>
        <ecNumber evidence="5">6.2.1.45</ecNumber>
    </recommendedName>
</protein>
<dbReference type="InterPro" id="IPR018074">
    <property type="entry name" value="UBQ-activ_enz_E1_CS"/>
</dbReference>
<dbReference type="InterPro" id="IPR018075">
    <property type="entry name" value="UBQ-activ_enz_E1"/>
</dbReference>
<keyword evidence="8 11" id="KW-0833">Ubl conjugation pathway</keyword>
<dbReference type="PANTHER" id="PTHR10953">
    <property type="entry name" value="UBIQUITIN-ACTIVATING ENZYME E1"/>
    <property type="match status" value="1"/>
</dbReference>
<feature type="active site" description="Glycyl thioester intermediate" evidence="10">
    <location>
        <position position="683"/>
    </location>
</feature>
<dbReference type="OrthoDB" id="10252231at2759"/>
<dbReference type="PROSITE" id="PS00865">
    <property type="entry name" value="UBIQUITIN_ACTIVAT_2"/>
    <property type="match status" value="1"/>
</dbReference>
<dbReference type="EC" id="6.2.1.45" evidence="5"/>
<feature type="compositionally biased region" description="Basic and acidic residues" evidence="12">
    <location>
        <begin position="21"/>
        <end position="31"/>
    </location>
</feature>
<keyword evidence="6 11" id="KW-0436">Ligase</keyword>
<keyword evidence="7 11" id="KW-0547">Nucleotide-binding</keyword>
<keyword evidence="9 11" id="KW-0067">ATP-binding</keyword>
<dbReference type="InterPro" id="IPR035985">
    <property type="entry name" value="Ubiquitin-activating_enz"/>
</dbReference>
<reference evidence="14 15" key="1">
    <citation type="submission" date="2017-12" db="EMBL/GenBank/DDBJ databases">
        <title>Sequencing, de novo assembly and annotation of complete genome of a new Thraustochytrid species, strain FCC1311.</title>
        <authorList>
            <person name="Sedici K."/>
            <person name="Godart F."/>
            <person name="Aiese Cigliano R."/>
            <person name="Sanseverino W."/>
            <person name="Barakat M."/>
            <person name="Ortet P."/>
            <person name="Marechal E."/>
            <person name="Cagnac O."/>
            <person name="Amato A."/>
        </authorList>
    </citation>
    <scope>NUCLEOTIDE SEQUENCE [LARGE SCALE GENOMIC DNA]</scope>
</reference>
<dbReference type="CDD" id="cd01490">
    <property type="entry name" value="Ube1_repeat2"/>
    <property type="match status" value="1"/>
</dbReference>
<dbReference type="FunFam" id="3.50.50.80:FF:000001">
    <property type="entry name" value="ubiquitin-like modifier-activating enzyme 1"/>
    <property type="match status" value="1"/>
</dbReference>
<dbReference type="GO" id="GO:0005524">
    <property type="term" value="F:ATP binding"/>
    <property type="evidence" value="ECO:0007669"/>
    <property type="project" value="UniProtKB-KW"/>
</dbReference>
<dbReference type="GO" id="GO:0006511">
    <property type="term" value="P:ubiquitin-dependent protein catabolic process"/>
    <property type="evidence" value="ECO:0007669"/>
    <property type="project" value="TreeGrafter"/>
</dbReference>
<evidence type="ECO:0000256" key="12">
    <source>
        <dbReference type="SAM" id="MobiDB-lite"/>
    </source>
</evidence>
<dbReference type="InterPro" id="IPR018965">
    <property type="entry name" value="Ub-activating_enz_E1_C"/>
</dbReference>
<dbReference type="FunFam" id="3.40.50.720:FF:000015">
    <property type="entry name" value="Ubiquitin-activating enzyme E1 1"/>
    <property type="match status" value="1"/>
</dbReference>
<evidence type="ECO:0000256" key="7">
    <source>
        <dbReference type="ARBA" id="ARBA00022741"/>
    </source>
</evidence>
<dbReference type="PANTHER" id="PTHR10953:SF4">
    <property type="entry name" value="UBIQUITIN-ACTIVATING ENZYME E1 C-TERMINAL DOMAIN-CONTAINING PROTEIN"/>
    <property type="match status" value="1"/>
</dbReference>
<dbReference type="Gene3D" id="3.50.50.80">
    <property type="entry name" value="Ubiquitin-activating enzyme E1, inactive adenylation domain, subdomain 1"/>
    <property type="match status" value="1"/>
</dbReference>
<dbReference type="GO" id="GO:0005737">
    <property type="term" value="C:cytoplasm"/>
    <property type="evidence" value="ECO:0007669"/>
    <property type="project" value="TreeGrafter"/>
</dbReference>
<evidence type="ECO:0000256" key="4">
    <source>
        <dbReference type="ARBA" id="ARBA00011245"/>
    </source>
</evidence>
<dbReference type="InterPro" id="IPR042449">
    <property type="entry name" value="Ub-E1_IAD_1"/>
</dbReference>
<comment type="subunit">
    <text evidence="4">Monomer.</text>
</comment>
<evidence type="ECO:0000256" key="10">
    <source>
        <dbReference type="PROSITE-ProRule" id="PRU10132"/>
    </source>
</evidence>
<comment type="caution">
    <text evidence="14">The sequence shown here is derived from an EMBL/GenBank/DDBJ whole genome shotgun (WGS) entry which is preliminary data.</text>
</comment>
<dbReference type="Gene3D" id="2.40.30.180">
    <property type="entry name" value="Ubiquitin-activating enzyme E1, FCCH domain"/>
    <property type="match status" value="1"/>
</dbReference>
<dbReference type="FunFam" id="2.40.30.180:FF:000001">
    <property type="entry name" value="ubiquitin-like modifier-activating enzyme 1"/>
    <property type="match status" value="1"/>
</dbReference>
<dbReference type="Pfam" id="PF16190">
    <property type="entry name" value="E1_FCCH"/>
    <property type="match status" value="1"/>
</dbReference>
<dbReference type="FunCoup" id="A0A2R5GKP2">
    <property type="interactions" value="324"/>
</dbReference>
<dbReference type="Pfam" id="PF09358">
    <property type="entry name" value="E1_UFD"/>
    <property type="match status" value="1"/>
</dbReference>
<evidence type="ECO:0000256" key="2">
    <source>
        <dbReference type="ARBA" id="ARBA00004906"/>
    </source>
</evidence>
<evidence type="ECO:0000256" key="8">
    <source>
        <dbReference type="ARBA" id="ARBA00022786"/>
    </source>
</evidence>
<dbReference type="Gene3D" id="3.10.290.60">
    <property type="entry name" value="Ubiquitin-activating enzyme E1, UFD domain"/>
    <property type="match status" value="1"/>
</dbReference>
<comment type="similarity">
    <text evidence="3 11">Belongs to the ubiquitin-activating E1 family.</text>
</comment>
<dbReference type="InterPro" id="IPR000011">
    <property type="entry name" value="UBQ/SUMO-activ_enz_E1-like"/>
</dbReference>
<dbReference type="Pfam" id="PF16191">
    <property type="entry name" value="E1_4HB"/>
    <property type="match status" value="1"/>
</dbReference>
<dbReference type="InterPro" id="IPR038252">
    <property type="entry name" value="UBA_E1_C_sf"/>
</dbReference>
<dbReference type="Proteomes" id="UP000241890">
    <property type="component" value="Unassembled WGS sequence"/>
</dbReference>